<dbReference type="Proteomes" id="UP000297654">
    <property type="component" value="Unassembled WGS sequence"/>
</dbReference>
<reference evidence="3 4" key="1">
    <citation type="submission" date="2019-03" db="EMBL/GenBank/DDBJ databases">
        <title>Genomics of glacier-inhabiting Cryobacterium strains.</title>
        <authorList>
            <person name="Liu Q."/>
            <person name="Xin Y.-H."/>
        </authorList>
    </citation>
    <scope>NUCLEOTIDE SEQUENCE [LARGE SCALE GENOMIC DNA]</scope>
    <source>
        <strain evidence="3 4">Hh15</strain>
    </source>
</reference>
<keyword evidence="4" id="KW-1185">Reference proteome</keyword>
<feature type="region of interest" description="Disordered" evidence="1">
    <location>
        <begin position="716"/>
        <end position="739"/>
    </location>
</feature>
<evidence type="ECO:0000313" key="3">
    <source>
        <dbReference type="EMBL" id="TFB89342.1"/>
    </source>
</evidence>
<feature type="domain" description="Spore protein YkvP/CgeB glycosyl transferase-like" evidence="2">
    <location>
        <begin position="201"/>
        <end position="314"/>
    </location>
</feature>
<dbReference type="GO" id="GO:0016740">
    <property type="term" value="F:transferase activity"/>
    <property type="evidence" value="ECO:0007669"/>
    <property type="project" value="UniProtKB-KW"/>
</dbReference>
<dbReference type="Pfam" id="PF13524">
    <property type="entry name" value="Glyco_trans_1_2"/>
    <property type="match status" value="1"/>
</dbReference>
<evidence type="ECO:0000313" key="4">
    <source>
        <dbReference type="Proteomes" id="UP000297654"/>
    </source>
</evidence>
<dbReference type="AlphaFoldDB" id="A0A5F0D556"/>
<comment type="caution">
    <text evidence="3">The sequence shown here is derived from an EMBL/GenBank/DDBJ whole genome shotgun (WGS) entry which is preliminary data.</text>
</comment>
<evidence type="ECO:0000259" key="2">
    <source>
        <dbReference type="Pfam" id="PF13524"/>
    </source>
</evidence>
<dbReference type="OrthoDB" id="5121913at2"/>
<proteinExistence type="predicted"/>
<accession>A0A5F0D556</accession>
<keyword evidence="3" id="KW-0808">Transferase</keyword>
<dbReference type="InterPro" id="IPR055259">
    <property type="entry name" value="YkvP/CgeB_Glyco_trans-like"/>
</dbReference>
<dbReference type="EMBL" id="SOFF01000030">
    <property type="protein sequence ID" value="TFB89342.1"/>
    <property type="molecule type" value="Genomic_DNA"/>
</dbReference>
<organism evidence="3 4">
    <name type="scientific">Cryobacterium luteum</name>
    <dbReference type="NCBI Taxonomy" id="1424661"/>
    <lineage>
        <taxon>Bacteria</taxon>
        <taxon>Bacillati</taxon>
        <taxon>Actinomycetota</taxon>
        <taxon>Actinomycetes</taxon>
        <taxon>Micrococcales</taxon>
        <taxon>Microbacteriaceae</taxon>
        <taxon>Cryobacterium</taxon>
    </lineage>
</organism>
<sequence length="739" mass="81899">MGQIVNGMPVFRPESAGVARPRLAFFRWTRAGLPAFLQAHVQEQRRSLEQFFDVVVIDADCDYDDVCTRLRPDLCLFESGVYAGNRVISNTSTHPGIPKLGFLHADAFDSSRAAFVADMARWDVHWFVTTSMAMAEYTPEIAGRLFVWPNAIDPAVFRDYGLTKNVPVLLTGSQASHYPWRNAVSRALVPEFITVNMPHFGWNSESATGRMLIGEGYSRLLNASSFAPTCGTIAQDVVRKHLEIPASMTCLVTERTASIEAFGFADMVNCVFATEDDVVDKLSYLLNNPEELDRITRAGHQLVHEHHTLAHRSQIRQWFELVQRHGTQIAITQQWPNGELSLATRPLPPQPASRPGRDRQLIESGWSALQRADYPAAQRDFVRCLNYFFIPEGAIGLIYTSLLQGDRAAAHDWLSRLQIAVLSHHRSEEPDPVHWAFEIRVALCRGDVHSATIAALMYPAMLHPELDRMRAVVATLTGHDPGMGPEVVGQRRPSISPLPSLGLAEWHQHLLVMLQACGQPDLAVRLGPSEHARANRSLPTGRMVLATRRAHHQVAVRMTRLRSGSTLAPAERWLRARLSPYRQRMTGTGWSRYLHGFVQGEPATRAVILLGSDSWSRSSRAVQRGLLSNPAITEVSVLDTPQRMPADIVGQQNACLIFVAQSAIALIDDISLLHTATTVILEGIDAPAGYRILTALTTARGFRIVDQRPDWGGGSVVLRSVPEGSKNRPPSPEQNGPLL</sequence>
<gene>
    <name evidence="3" type="ORF">E3O10_10805</name>
</gene>
<name>A0A5F0D556_9MICO</name>
<evidence type="ECO:0000256" key="1">
    <source>
        <dbReference type="SAM" id="MobiDB-lite"/>
    </source>
</evidence>
<protein>
    <submittedName>
        <fullName evidence="3">Glycosyltransferase family 1 protein</fullName>
    </submittedName>
</protein>